<accession>A0A9X5BCB7</accession>
<dbReference type="AlphaFoldDB" id="A0A9X5BCB7"/>
<sequence>MCFHYGNNAVFICGYETNCLGFTSYHQFISHNMKCVIPAPATMPKPAGRKKYAGCRISYGVMAGNIA</sequence>
<protein>
    <submittedName>
        <fullName evidence="1">Uncharacterized protein</fullName>
    </submittedName>
</protein>
<organism evidence="1 2">
    <name type="scientific">Parablautia muri</name>
    <dbReference type="NCBI Taxonomy" id="2320879"/>
    <lineage>
        <taxon>Bacteria</taxon>
        <taxon>Bacillati</taxon>
        <taxon>Bacillota</taxon>
        <taxon>Clostridia</taxon>
        <taxon>Lachnospirales</taxon>
        <taxon>Lachnospiraceae</taxon>
        <taxon>Parablautia</taxon>
    </lineage>
</organism>
<keyword evidence="2" id="KW-1185">Reference proteome</keyword>
<dbReference type="EMBL" id="QZDT01000001">
    <property type="protein sequence ID" value="NBJ91381.1"/>
    <property type="molecule type" value="Genomic_DNA"/>
</dbReference>
<proteinExistence type="predicted"/>
<name>A0A9X5BCB7_9FIRM</name>
<comment type="caution">
    <text evidence="1">The sequence shown here is derived from an EMBL/GenBank/DDBJ whole genome shotgun (WGS) entry which is preliminary data.</text>
</comment>
<evidence type="ECO:0000313" key="2">
    <source>
        <dbReference type="Proteomes" id="UP001154420"/>
    </source>
</evidence>
<dbReference type="Proteomes" id="UP001154420">
    <property type="component" value="Unassembled WGS sequence"/>
</dbReference>
<reference evidence="1" key="1">
    <citation type="submission" date="2018-09" db="EMBL/GenBank/DDBJ databases">
        <title>Murine metabolic-syndrome-specific gut microbial biobank.</title>
        <authorList>
            <person name="Liu C."/>
        </authorList>
    </citation>
    <scope>NUCLEOTIDE SEQUENCE</scope>
    <source>
        <strain evidence="1">D42-62</strain>
    </source>
</reference>
<gene>
    <name evidence="1" type="ORF">D5281_01975</name>
</gene>
<evidence type="ECO:0000313" key="1">
    <source>
        <dbReference type="EMBL" id="NBJ91381.1"/>
    </source>
</evidence>